<reference evidence="3" key="1">
    <citation type="submission" date="2021-09" db="EMBL/GenBank/DDBJ databases">
        <title>Fulvivirga sp. isolated from coastal sediment.</title>
        <authorList>
            <person name="Yu H."/>
        </authorList>
    </citation>
    <scope>NUCLEOTIDE SEQUENCE</scope>
    <source>
        <strain evidence="3">1062</strain>
    </source>
</reference>
<dbReference type="Gene3D" id="3.10.450.50">
    <property type="match status" value="1"/>
</dbReference>
<dbReference type="InterPro" id="IPR032710">
    <property type="entry name" value="NTF2-like_dom_sf"/>
</dbReference>
<feature type="chain" id="PRO_5040902510" evidence="1">
    <location>
        <begin position="23"/>
        <end position="153"/>
    </location>
</feature>
<dbReference type="EMBL" id="JAIXNE010000001">
    <property type="protein sequence ID" value="MCA6073987.1"/>
    <property type="molecule type" value="Genomic_DNA"/>
</dbReference>
<name>A0A9X1HPU0_9BACT</name>
<comment type="caution">
    <text evidence="3">The sequence shown here is derived from an EMBL/GenBank/DDBJ whole genome shotgun (WGS) entry which is preliminary data.</text>
</comment>
<keyword evidence="4" id="KW-1185">Reference proteome</keyword>
<feature type="domain" description="DUF4440" evidence="2">
    <location>
        <begin position="37"/>
        <end position="143"/>
    </location>
</feature>
<organism evidence="3 4">
    <name type="scientific">Fulvivirga sedimenti</name>
    <dbReference type="NCBI Taxonomy" id="2879465"/>
    <lineage>
        <taxon>Bacteria</taxon>
        <taxon>Pseudomonadati</taxon>
        <taxon>Bacteroidota</taxon>
        <taxon>Cytophagia</taxon>
        <taxon>Cytophagales</taxon>
        <taxon>Fulvivirgaceae</taxon>
        <taxon>Fulvivirga</taxon>
    </lineage>
</organism>
<dbReference type="Proteomes" id="UP001139409">
    <property type="component" value="Unassembled WGS sequence"/>
</dbReference>
<dbReference type="Pfam" id="PF14534">
    <property type="entry name" value="DUF4440"/>
    <property type="match status" value="1"/>
</dbReference>
<sequence>MKRIMFYLLCGMLSFTSIVVSGQTNAPFDMTRAEKEIEKRLRDYEDALSEGDAVRLGNLYTADAEILHDGKPNTVGRENITKVFASMIEGGTTVSGFTTTGLWGNEEMLVEQGNGYFAPADGSWKSSGDYLLVWKKVDGEWKIFRDTWFSKEE</sequence>
<dbReference type="SUPFAM" id="SSF54427">
    <property type="entry name" value="NTF2-like"/>
    <property type="match status" value="1"/>
</dbReference>
<dbReference type="AlphaFoldDB" id="A0A9X1HPU0"/>
<keyword evidence="1" id="KW-0732">Signal</keyword>
<evidence type="ECO:0000256" key="1">
    <source>
        <dbReference type="SAM" id="SignalP"/>
    </source>
</evidence>
<accession>A0A9X1HPU0</accession>
<gene>
    <name evidence="3" type="ORF">LDX50_03855</name>
</gene>
<evidence type="ECO:0000313" key="4">
    <source>
        <dbReference type="Proteomes" id="UP001139409"/>
    </source>
</evidence>
<evidence type="ECO:0000259" key="2">
    <source>
        <dbReference type="Pfam" id="PF14534"/>
    </source>
</evidence>
<dbReference type="InterPro" id="IPR027843">
    <property type="entry name" value="DUF4440"/>
</dbReference>
<dbReference type="RefSeq" id="WP_225697095.1">
    <property type="nucleotide sequence ID" value="NZ_JAIXNE010000001.1"/>
</dbReference>
<proteinExistence type="predicted"/>
<protein>
    <submittedName>
        <fullName evidence="3">Nuclear transport factor 2 family protein</fullName>
    </submittedName>
</protein>
<evidence type="ECO:0000313" key="3">
    <source>
        <dbReference type="EMBL" id="MCA6073987.1"/>
    </source>
</evidence>
<feature type="signal peptide" evidence="1">
    <location>
        <begin position="1"/>
        <end position="22"/>
    </location>
</feature>